<evidence type="ECO:0000313" key="2">
    <source>
        <dbReference type="Proteomes" id="UP000012073"/>
    </source>
</evidence>
<dbReference type="Gramene" id="CDF41287">
    <property type="protein sequence ID" value="CDF41287"/>
    <property type="gene ID" value="CHC_T00007800001"/>
</dbReference>
<proteinExistence type="predicted"/>
<protein>
    <submittedName>
        <fullName evidence="1">Uncharacterized protein</fullName>
    </submittedName>
</protein>
<dbReference type="AlphaFoldDB" id="R7QS21"/>
<keyword evidence="2" id="KW-1185">Reference proteome</keyword>
<name>R7QS21_CHOCR</name>
<dbReference type="KEGG" id="ccp:CHC_T00007800001"/>
<dbReference type="GeneID" id="17319282"/>
<organism evidence="1 2">
    <name type="scientific">Chondrus crispus</name>
    <name type="common">Carrageen Irish moss</name>
    <name type="synonym">Polymorpha crispa</name>
    <dbReference type="NCBI Taxonomy" id="2769"/>
    <lineage>
        <taxon>Eukaryota</taxon>
        <taxon>Rhodophyta</taxon>
        <taxon>Florideophyceae</taxon>
        <taxon>Rhodymeniophycidae</taxon>
        <taxon>Gigartinales</taxon>
        <taxon>Gigartinaceae</taxon>
        <taxon>Chondrus</taxon>
    </lineage>
</organism>
<gene>
    <name evidence="1" type="ORF">CHC_T00007800001</name>
</gene>
<dbReference type="Proteomes" id="UP000012073">
    <property type="component" value="Unassembled WGS sequence"/>
</dbReference>
<sequence length="38" mass="4530">MRYLPRDYQCLPPIQNAHYGVHALPPSIPPERRRPRHP</sequence>
<accession>R7QS21</accession>
<dbReference type="EMBL" id="HG002339">
    <property type="protein sequence ID" value="CDF41287.1"/>
    <property type="molecule type" value="Genomic_DNA"/>
</dbReference>
<dbReference type="RefSeq" id="XP_005711581.1">
    <property type="nucleotide sequence ID" value="XM_005711524.1"/>
</dbReference>
<reference evidence="2" key="1">
    <citation type="journal article" date="2013" name="Proc. Natl. Acad. Sci. U.S.A.">
        <title>Genome structure and metabolic features in the red seaweed Chondrus crispus shed light on evolution of the Archaeplastida.</title>
        <authorList>
            <person name="Collen J."/>
            <person name="Porcel B."/>
            <person name="Carre W."/>
            <person name="Ball S.G."/>
            <person name="Chaparro C."/>
            <person name="Tonon T."/>
            <person name="Barbeyron T."/>
            <person name="Michel G."/>
            <person name="Noel B."/>
            <person name="Valentin K."/>
            <person name="Elias M."/>
            <person name="Artiguenave F."/>
            <person name="Arun A."/>
            <person name="Aury J.M."/>
            <person name="Barbosa-Neto J.F."/>
            <person name="Bothwell J.H."/>
            <person name="Bouget F.Y."/>
            <person name="Brillet L."/>
            <person name="Cabello-Hurtado F."/>
            <person name="Capella-Gutierrez S."/>
            <person name="Charrier B."/>
            <person name="Cladiere L."/>
            <person name="Cock J.M."/>
            <person name="Coelho S.M."/>
            <person name="Colleoni C."/>
            <person name="Czjzek M."/>
            <person name="Da Silva C."/>
            <person name="Delage L."/>
            <person name="Denoeud F."/>
            <person name="Deschamps P."/>
            <person name="Dittami S.M."/>
            <person name="Gabaldon T."/>
            <person name="Gachon C.M."/>
            <person name="Groisillier A."/>
            <person name="Herve C."/>
            <person name="Jabbari K."/>
            <person name="Katinka M."/>
            <person name="Kloareg B."/>
            <person name="Kowalczyk N."/>
            <person name="Labadie K."/>
            <person name="Leblanc C."/>
            <person name="Lopez P.J."/>
            <person name="McLachlan D.H."/>
            <person name="Meslet-Cladiere L."/>
            <person name="Moustafa A."/>
            <person name="Nehr Z."/>
            <person name="Nyvall Collen P."/>
            <person name="Panaud O."/>
            <person name="Partensky F."/>
            <person name="Poulain J."/>
            <person name="Rensing S.A."/>
            <person name="Rousvoal S."/>
            <person name="Samson G."/>
            <person name="Symeonidi A."/>
            <person name="Weissenbach J."/>
            <person name="Zambounis A."/>
            <person name="Wincker P."/>
            <person name="Boyen C."/>
        </authorList>
    </citation>
    <scope>NUCLEOTIDE SEQUENCE [LARGE SCALE GENOMIC DNA]</scope>
    <source>
        <strain evidence="2">cv. Stackhouse</strain>
    </source>
</reference>
<evidence type="ECO:0000313" key="1">
    <source>
        <dbReference type="EMBL" id="CDF41287.1"/>
    </source>
</evidence>